<keyword evidence="3" id="KW-1185">Reference proteome</keyword>
<dbReference type="PANTHER" id="PTHR34846">
    <property type="entry name" value="4-CARBOXYMUCONOLACTONE DECARBOXYLASE FAMILY PROTEIN (AFU_ORTHOLOGUE AFUA_6G11590)"/>
    <property type="match status" value="1"/>
</dbReference>
<dbReference type="PANTHER" id="PTHR34846:SF10">
    <property type="entry name" value="CYTOPLASMIC PROTEIN"/>
    <property type="match status" value="1"/>
</dbReference>
<accession>A0ABU4A133</accession>
<sequence length="175" mass="19402">MPMIKPVPLEALPDELATAVARGRETLMLSSTLPVQIWAHRPKAALAWLGTIEAMHADGVLNPRLRELVRLKIATITRCQACQVARKSNEVSEADIACLSWDDPRFTPAEQAALHYAELFAADYVAIDAAIYEALERYFTTEQIVELNMFAALMLAGGRMTYVQRGYPEDDAAPK</sequence>
<dbReference type="EMBL" id="JAPTHD010000011">
    <property type="protein sequence ID" value="MDV5825468.1"/>
    <property type="molecule type" value="Genomic_DNA"/>
</dbReference>
<evidence type="ECO:0000313" key="2">
    <source>
        <dbReference type="EMBL" id="MDV5825468.1"/>
    </source>
</evidence>
<feature type="domain" description="Carboxymuconolactone decarboxylase-like" evidence="1">
    <location>
        <begin position="42"/>
        <end position="118"/>
    </location>
</feature>
<evidence type="ECO:0000313" key="3">
    <source>
        <dbReference type="Proteomes" id="UP001185984"/>
    </source>
</evidence>
<gene>
    <name evidence="2" type="ORF">O0R41_17835</name>
</gene>
<dbReference type="Proteomes" id="UP001185984">
    <property type="component" value="Unassembled WGS sequence"/>
</dbReference>
<name>A0ABU4A133_9SPHN</name>
<dbReference type="RefSeq" id="WP_228164655.1">
    <property type="nucleotide sequence ID" value="NZ_JAPTHD010000011.1"/>
</dbReference>
<evidence type="ECO:0000259" key="1">
    <source>
        <dbReference type="Pfam" id="PF02627"/>
    </source>
</evidence>
<protein>
    <submittedName>
        <fullName evidence="2">Carboxymuconolactone decarboxylase family protein</fullName>
    </submittedName>
</protein>
<dbReference type="InterPro" id="IPR029032">
    <property type="entry name" value="AhpD-like"/>
</dbReference>
<dbReference type="Pfam" id="PF02627">
    <property type="entry name" value="CMD"/>
    <property type="match status" value="1"/>
</dbReference>
<dbReference type="Gene3D" id="1.20.1290.10">
    <property type="entry name" value="AhpD-like"/>
    <property type="match status" value="1"/>
</dbReference>
<reference evidence="3" key="1">
    <citation type="journal article" date="2022" name="J Environ Chem Eng">
        <title>Biodegradation of petroleum oil using a constructed nonpathogenic and heavy metal-tolerant bacterial consortium isolated from marine sponges.</title>
        <authorList>
            <person name="Dechsakulwatana C."/>
            <person name="Rungsihiranrut A."/>
            <person name="Muangchinda C."/>
            <person name="Ningthoujam R."/>
            <person name="Klankeo P."/>
            <person name="Pinyakong O."/>
        </authorList>
    </citation>
    <scope>NUCLEOTIDE SEQUENCE [LARGE SCALE GENOMIC DNA]</scope>
    <source>
        <strain evidence="3">MO2-4</strain>
    </source>
</reference>
<dbReference type="InterPro" id="IPR003779">
    <property type="entry name" value="CMD-like"/>
</dbReference>
<comment type="caution">
    <text evidence="2">The sequence shown here is derived from an EMBL/GenBank/DDBJ whole genome shotgun (WGS) entry which is preliminary data.</text>
</comment>
<organism evidence="2 3">
    <name type="scientific">Sphingobium naphthae</name>
    <dbReference type="NCBI Taxonomy" id="1886786"/>
    <lineage>
        <taxon>Bacteria</taxon>
        <taxon>Pseudomonadati</taxon>
        <taxon>Pseudomonadota</taxon>
        <taxon>Alphaproteobacteria</taxon>
        <taxon>Sphingomonadales</taxon>
        <taxon>Sphingomonadaceae</taxon>
        <taxon>Sphingobium</taxon>
    </lineage>
</organism>
<dbReference type="SUPFAM" id="SSF69118">
    <property type="entry name" value="AhpD-like"/>
    <property type="match status" value="1"/>
</dbReference>
<proteinExistence type="predicted"/>